<feature type="transmembrane region" description="Helical" evidence="2">
    <location>
        <begin position="299"/>
        <end position="320"/>
    </location>
</feature>
<feature type="signal peptide" evidence="3">
    <location>
        <begin position="1"/>
        <end position="19"/>
    </location>
</feature>
<keyword evidence="2" id="KW-0812">Transmembrane</keyword>
<organism evidence="4 5">
    <name type="scientific">Magallana gigas</name>
    <name type="common">Pacific oyster</name>
    <name type="synonym">Crassostrea gigas</name>
    <dbReference type="NCBI Taxonomy" id="29159"/>
    <lineage>
        <taxon>Eukaryota</taxon>
        <taxon>Metazoa</taxon>
        <taxon>Spiralia</taxon>
        <taxon>Lophotrochozoa</taxon>
        <taxon>Mollusca</taxon>
        <taxon>Bivalvia</taxon>
        <taxon>Autobranchia</taxon>
        <taxon>Pteriomorphia</taxon>
        <taxon>Ostreida</taxon>
        <taxon>Ostreoidea</taxon>
        <taxon>Ostreidae</taxon>
        <taxon>Magallana</taxon>
    </lineage>
</organism>
<proteinExistence type="predicted"/>
<sequence length="403" mass="43924">MFGCHSRLVVFSVIGLFSALDMSAEVLSKRSWREAAQSCTLLGSSNTGEVHIEKINISSEVKDALYWIGAIVSNTLWFQVLGSAQVTGLGEKVDQPYVLSCHLYCNSNGQKATYYALMDKRCYCQPSPFSPAPGQSAFQYLQTRLSPSKINGSIQGDCVAFTRTVSADYHQLLSCSTLLPPICESGEMSITNTSWTEAVTSCNRPAAEFSDLSKYDVTNGTTGWTGIARQNYGRIWVPDSREDTSLFGCLAVNVSSGKATSLHEFPCDTNLTSLCEHGTILKGNTKEATENSDTSISSAVGLASGFGLLVILIVVGVILLKRRNKLKARRSSKVSFHNKNYEVGMEGVNIPPLYAEVEECVNSTDKTPQGNPRDSGGSDRTYDHARVQSLGRILTDDDYDHLQ</sequence>
<protein>
    <recommendedName>
        <fullName evidence="6">C-type lectin domain-containing protein</fullName>
    </recommendedName>
</protein>
<name>A0A8W8MWS0_MAGGI</name>
<keyword evidence="3" id="KW-0732">Signal</keyword>
<feature type="compositionally biased region" description="Polar residues" evidence="1">
    <location>
        <begin position="362"/>
        <end position="372"/>
    </location>
</feature>
<feature type="chain" id="PRO_5036501017" description="C-type lectin domain-containing protein" evidence="3">
    <location>
        <begin position="20"/>
        <end position="403"/>
    </location>
</feature>
<dbReference type="EnsemblMetazoa" id="G35391.7">
    <property type="protein sequence ID" value="G35391.7:cds"/>
    <property type="gene ID" value="G35391"/>
</dbReference>
<feature type="region of interest" description="Disordered" evidence="1">
    <location>
        <begin position="362"/>
        <end position="382"/>
    </location>
</feature>
<evidence type="ECO:0000256" key="1">
    <source>
        <dbReference type="SAM" id="MobiDB-lite"/>
    </source>
</evidence>
<dbReference type="KEGG" id="crg:105328511"/>
<evidence type="ECO:0008006" key="6">
    <source>
        <dbReference type="Google" id="ProtNLM"/>
    </source>
</evidence>
<keyword evidence="2" id="KW-0472">Membrane</keyword>
<reference evidence="4" key="1">
    <citation type="submission" date="2022-08" db="UniProtKB">
        <authorList>
            <consortium name="EnsemblMetazoa"/>
        </authorList>
    </citation>
    <scope>IDENTIFICATION</scope>
    <source>
        <strain evidence="4">05x7-T-G4-1.051#20</strain>
    </source>
</reference>
<evidence type="ECO:0000256" key="2">
    <source>
        <dbReference type="SAM" id="Phobius"/>
    </source>
</evidence>
<keyword evidence="5" id="KW-1185">Reference proteome</keyword>
<dbReference type="Proteomes" id="UP000005408">
    <property type="component" value="Unassembled WGS sequence"/>
</dbReference>
<evidence type="ECO:0000313" key="5">
    <source>
        <dbReference type="Proteomes" id="UP000005408"/>
    </source>
</evidence>
<dbReference type="AlphaFoldDB" id="A0A8W8MWS0"/>
<dbReference type="RefSeq" id="XP_065923077.1">
    <property type="nucleotide sequence ID" value="XM_066067005.1"/>
</dbReference>
<dbReference type="GeneID" id="105328511"/>
<evidence type="ECO:0000256" key="3">
    <source>
        <dbReference type="SAM" id="SignalP"/>
    </source>
</evidence>
<accession>A0A8W8MWS0</accession>
<evidence type="ECO:0000313" key="4">
    <source>
        <dbReference type="EnsemblMetazoa" id="G35391.7:cds"/>
    </source>
</evidence>
<keyword evidence="2" id="KW-1133">Transmembrane helix</keyword>